<dbReference type="Pfam" id="PF04227">
    <property type="entry name" value="Indigoidine_A"/>
    <property type="match status" value="1"/>
</dbReference>
<accession>A0A521BUE8</accession>
<dbReference type="GO" id="GO:0016798">
    <property type="term" value="F:hydrolase activity, acting on glycosyl bonds"/>
    <property type="evidence" value="ECO:0007669"/>
    <property type="project" value="UniProtKB-KW"/>
</dbReference>
<feature type="active site" description="Proton donor" evidence="6">
    <location>
        <position position="42"/>
    </location>
</feature>
<comment type="cofactor">
    <cofactor evidence="6">
        <name>Mn(2+)</name>
        <dbReference type="ChEBI" id="CHEBI:29035"/>
    </cofactor>
    <text evidence="6">Binds 1 Mn(2+) ion per subunit.</text>
</comment>
<dbReference type="PANTHER" id="PTHR42909:SF1">
    <property type="entry name" value="CARBOHYDRATE KINASE PFKB DOMAIN-CONTAINING PROTEIN"/>
    <property type="match status" value="1"/>
</dbReference>
<feature type="active site" description="Nucleophile" evidence="6">
    <location>
        <position position="176"/>
    </location>
</feature>
<dbReference type="Gene3D" id="3.40.1790.10">
    <property type="entry name" value="Indigoidine synthase domain"/>
    <property type="match status" value="1"/>
</dbReference>
<evidence type="ECO:0000256" key="2">
    <source>
        <dbReference type="ARBA" id="ARBA00022801"/>
    </source>
</evidence>
<dbReference type="GO" id="GO:0005737">
    <property type="term" value="C:cytoplasm"/>
    <property type="evidence" value="ECO:0007669"/>
    <property type="project" value="TreeGrafter"/>
</dbReference>
<evidence type="ECO:0000313" key="8">
    <source>
        <dbReference type="Proteomes" id="UP000315636"/>
    </source>
</evidence>
<dbReference type="EMBL" id="FXTI01000002">
    <property type="protein sequence ID" value="SMO50787.1"/>
    <property type="molecule type" value="Genomic_DNA"/>
</dbReference>
<evidence type="ECO:0000256" key="6">
    <source>
        <dbReference type="HAMAP-Rule" id="MF_01876"/>
    </source>
</evidence>
<comment type="subunit">
    <text evidence="6">Homotrimer.</text>
</comment>
<keyword evidence="1 6" id="KW-0479">Metal-binding</keyword>
<gene>
    <name evidence="6" type="primary">psuG</name>
    <name evidence="7" type="ORF">SAMN06264849_102429</name>
</gene>
<dbReference type="SUPFAM" id="SSF110581">
    <property type="entry name" value="Indigoidine synthase A-like"/>
    <property type="match status" value="1"/>
</dbReference>
<dbReference type="AlphaFoldDB" id="A0A521BUE8"/>
<dbReference type="Proteomes" id="UP000315636">
    <property type="component" value="Unassembled WGS sequence"/>
</dbReference>
<comment type="catalytic activity">
    <reaction evidence="6">
        <text>D-ribose 5-phosphate + uracil = psi-UMP + H2O</text>
        <dbReference type="Rhea" id="RHEA:18337"/>
        <dbReference type="ChEBI" id="CHEBI:15377"/>
        <dbReference type="ChEBI" id="CHEBI:17568"/>
        <dbReference type="ChEBI" id="CHEBI:58380"/>
        <dbReference type="ChEBI" id="CHEBI:78346"/>
        <dbReference type="EC" id="4.2.1.70"/>
    </reaction>
</comment>
<name>A0A521BUE8_9BACL</name>
<keyword evidence="8" id="KW-1185">Reference proteome</keyword>
<comment type="similarity">
    <text evidence="6">Belongs to the pseudouridine-5'-phosphate glycosidase family.</text>
</comment>
<dbReference type="InterPro" id="IPR022830">
    <property type="entry name" value="Indigdn_synthA-like"/>
</dbReference>
<feature type="binding site" evidence="6">
    <location>
        <position position="155"/>
    </location>
    <ligand>
        <name>Mn(2+)</name>
        <dbReference type="ChEBI" id="CHEBI:29035"/>
    </ligand>
</feature>
<reference evidence="7 8" key="1">
    <citation type="submission" date="2017-05" db="EMBL/GenBank/DDBJ databases">
        <authorList>
            <person name="Varghese N."/>
            <person name="Submissions S."/>
        </authorList>
    </citation>
    <scope>NUCLEOTIDE SEQUENCE [LARGE SCALE GENOMIC DNA]</scope>
    <source>
        <strain evidence="7 8">DSM 45474</strain>
    </source>
</reference>
<keyword evidence="5 6" id="KW-0326">Glycosidase</keyword>
<feature type="binding site" evidence="6">
    <location>
        <position position="103"/>
    </location>
    <ligand>
        <name>substrate</name>
    </ligand>
</feature>
<comment type="function">
    <text evidence="6">Catalyzes the reversible cleavage of pseudouridine 5'-phosphate (PsiMP) to ribose 5-phosphate and uracil. Functions biologically in the cleavage direction, as part of a pseudouridine degradation pathway.</text>
</comment>
<protein>
    <recommendedName>
        <fullName evidence="6">Pseudouridine-5'-phosphate glycosidase</fullName>
        <shortName evidence="6">PsiMP glycosidase</shortName>
        <ecNumber evidence="6">4.2.1.70</ecNumber>
    </recommendedName>
</protein>
<dbReference type="InterPro" id="IPR007342">
    <property type="entry name" value="PsuG"/>
</dbReference>
<dbReference type="GO" id="GO:0004730">
    <property type="term" value="F:pseudouridylate synthase activity"/>
    <property type="evidence" value="ECO:0007669"/>
    <property type="project" value="UniProtKB-UniRule"/>
</dbReference>
<evidence type="ECO:0000256" key="3">
    <source>
        <dbReference type="ARBA" id="ARBA00023211"/>
    </source>
</evidence>
<keyword evidence="4 6" id="KW-0456">Lyase</keyword>
<dbReference type="EC" id="4.2.1.70" evidence="6"/>
<organism evidence="7 8">
    <name type="scientific">Melghirimyces algeriensis</name>
    <dbReference type="NCBI Taxonomy" id="910412"/>
    <lineage>
        <taxon>Bacteria</taxon>
        <taxon>Bacillati</taxon>
        <taxon>Bacillota</taxon>
        <taxon>Bacilli</taxon>
        <taxon>Bacillales</taxon>
        <taxon>Thermoactinomycetaceae</taxon>
        <taxon>Melghirimyces</taxon>
    </lineage>
</organism>
<dbReference type="GO" id="GO:0046872">
    <property type="term" value="F:metal ion binding"/>
    <property type="evidence" value="ECO:0007669"/>
    <property type="project" value="UniProtKB-KW"/>
</dbReference>
<dbReference type="HAMAP" id="MF_01876">
    <property type="entry name" value="PsiMP_glycosidase"/>
    <property type="match status" value="1"/>
</dbReference>
<evidence type="ECO:0000256" key="1">
    <source>
        <dbReference type="ARBA" id="ARBA00022723"/>
    </source>
</evidence>
<evidence type="ECO:0000313" key="7">
    <source>
        <dbReference type="EMBL" id="SMO50787.1"/>
    </source>
</evidence>
<dbReference type="GO" id="GO:0046113">
    <property type="term" value="P:nucleobase catabolic process"/>
    <property type="evidence" value="ECO:0007669"/>
    <property type="project" value="UniProtKB-UniRule"/>
</dbReference>
<evidence type="ECO:0000256" key="5">
    <source>
        <dbReference type="ARBA" id="ARBA00023295"/>
    </source>
</evidence>
<keyword evidence="2 6" id="KW-0378">Hydrolase</keyword>
<dbReference type="PANTHER" id="PTHR42909">
    <property type="entry name" value="ZGC:136858"/>
    <property type="match status" value="1"/>
</dbReference>
<sequence>MQKTITLLKPQRSGDMKINEMLVCSEEVQQAKEAGKPIVALESTIISHGMPYPKNVETARRVETIIRERGAVPATIAILDGKVKVGLTDHEIDVLANRHDILKVSRRDLPYVVATKKHGATTVAATMIVAEWAGIDVFVTGGIGGVHRDGENTMDISADLNELAQTDVAVVCAGAKSILDIGLTLEYLETNGVPVIGVGTEEFPAFYSRQSGYPVDYALDTTEAIARLLHTKWKMGLSGGAVVANPIPEEQALDSKEMDHMIEQALAKAKQRGITGKEVTPFLLEEVKGLTKGKSLEANIALVQHNAEVGADLAMELIQLKK</sequence>
<keyword evidence="3 6" id="KW-0464">Manganese</keyword>
<evidence type="ECO:0000256" key="4">
    <source>
        <dbReference type="ARBA" id="ARBA00023239"/>
    </source>
</evidence>
<feature type="binding site" evidence="6">
    <location>
        <position position="123"/>
    </location>
    <ligand>
        <name>substrate</name>
    </ligand>
</feature>
<feature type="binding site" evidence="6">
    <location>
        <begin position="157"/>
        <end position="159"/>
    </location>
    <ligand>
        <name>substrate</name>
    </ligand>
</feature>
<proteinExistence type="inferred from homology"/>